<sequence>MDAQAQEIAFLQATYLNNYCQLSITALVIFEHVITISKETHLLHTRKYSGAVLLFLLNRYLLLLFGAENLIYVFSWDTRMGCEAMSVLYDVLQLMLYALTAAFAALRVYAINGQRAMVAIIVLVLGLAPVIAGIYNLSQTSYDDVVWVGPYPECGNYNSISDRGWEEMVTMSRAFPIIADLIVIMITCMRTWPIMTAARQAGMTPALVTLLLNDGIVYFLLLASLNAIHIALSLSEGPFFSVVSEFITMFPSILISRFLMNLQNIKTSAHCDTDPSFVQREGAVERDPSHDILRFDIVGCMGGSTDDGGLSALFSTTLLDSEAEVWQSYDEQGSQQDDSQDNIVEESLPVAVSSSC</sequence>
<organism evidence="3 4">
    <name type="scientific">Rhodofomes roseus</name>
    <dbReference type="NCBI Taxonomy" id="34475"/>
    <lineage>
        <taxon>Eukaryota</taxon>
        <taxon>Fungi</taxon>
        <taxon>Dikarya</taxon>
        <taxon>Basidiomycota</taxon>
        <taxon>Agaricomycotina</taxon>
        <taxon>Agaricomycetes</taxon>
        <taxon>Polyporales</taxon>
        <taxon>Rhodofomes</taxon>
    </lineage>
</organism>
<feature type="transmembrane region" description="Helical" evidence="1">
    <location>
        <begin position="48"/>
        <end position="67"/>
    </location>
</feature>
<keyword evidence="1" id="KW-1133">Transmembrane helix</keyword>
<accession>A0ABQ8KRL9</accession>
<feature type="transmembrane region" description="Helical" evidence="1">
    <location>
        <begin position="207"/>
        <end position="232"/>
    </location>
</feature>
<evidence type="ECO:0000256" key="1">
    <source>
        <dbReference type="SAM" id="Phobius"/>
    </source>
</evidence>
<evidence type="ECO:0000313" key="3">
    <source>
        <dbReference type="EMBL" id="KAH9840564.1"/>
    </source>
</evidence>
<feature type="transmembrane region" description="Helical" evidence="1">
    <location>
        <begin position="87"/>
        <end position="109"/>
    </location>
</feature>
<feature type="transmembrane region" description="Helical" evidence="1">
    <location>
        <begin position="238"/>
        <end position="260"/>
    </location>
</feature>
<gene>
    <name evidence="3" type="ORF">C8Q71DRAFT_740046</name>
</gene>
<keyword evidence="4" id="KW-1185">Reference proteome</keyword>
<protein>
    <recommendedName>
        <fullName evidence="2">DUF6533 domain-containing protein</fullName>
    </recommendedName>
</protein>
<evidence type="ECO:0000259" key="2">
    <source>
        <dbReference type="Pfam" id="PF20151"/>
    </source>
</evidence>
<comment type="caution">
    <text evidence="3">The sequence shown here is derived from an EMBL/GenBank/DDBJ whole genome shotgun (WGS) entry which is preliminary data.</text>
</comment>
<dbReference type="Pfam" id="PF20151">
    <property type="entry name" value="DUF6533"/>
    <property type="match status" value="1"/>
</dbReference>
<proteinExistence type="predicted"/>
<dbReference type="Proteomes" id="UP000814176">
    <property type="component" value="Unassembled WGS sequence"/>
</dbReference>
<keyword evidence="1" id="KW-0812">Transmembrane</keyword>
<dbReference type="EMBL" id="JADCUA010000004">
    <property type="protein sequence ID" value="KAH9840564.1"/>
    <property type="molecule type" value="Genomic_DNA"/>
</dbReference>
<reference evidence="3 4" key="1">
    <citation type="journal article" date="2021" name="Environ. Microbiol.">
        <title>Gene family expansions and transcriptome signatures uncover fungal adaptations to wood decay.</title>
        <authorList>
            <person name="Hage H."/>
            <person name="Miyauchi S."/>
            <person name="Viragh M."/>
            <person name="Drula E."/>
            <person name="Min B."/>
            <person name="Chaduli D."/>
            <person name="Navarro D."/>
            <person name="Favel A."/>
            <person name="Norest M."/>
            <person name="Lesage-Meessen L."/>
            <person name="Balint B."/>
            <person name="Merenyi Z."/>
            <person name="de Eugenio L."/>
            <person name="Morin E."/>
            <person name="Martinez A.T."/>
            <person name="Baldrian P."/>
            <person name="Stursova M."/>
            <person name="Martinez M.J."/>
            <person name="Novotny C."/>
            <person name="Magnuson J.K."/>
            <person name="Spatafora J.W."/>
            <person name="Maurice S."/>
            <person name="Pangilinan J."/>
            <person name="Andreopoulos W."/>
            <person name="LaButti K."/>
            <person name="Hundley H."/>
            <person name="Na H."/>
            <person name="Kuo A."/>
            <person name="Barry K."/>
            <person name="Lipzen A."/>
            <person name="Henrissat B."/>
            <person name="Riley R."/>
            <person name="Ahrendt S."/>
            <person name="Nagy L.G."/>
            <person name="Grigoriev I.V."/>
            <person name="Martin F."/>
            <person name="Rosso M.N."/>
        </authorList>
    </citation>
    <scope>NUCLEOTIDE SEQUENCE [LARGE SCALE GENOMIC DNA]</scope>
    <source>
        <strain evidence="3 4">CIRM-BRFM 1785</strain>
    </source>
</reference>
<name>A0ABQ8KRL9_9APHY</name>
<dbReference type="InterPro" id="IPR045340">
    <property type="entry name" value="DUF6533"/>
</dbReference>
<feature type="transmembrane region" description="Helical" evidence="1">
    <location>
        <begin position="116"/>
        <end position="137"/>
    </location>
</feature>
<keyword evidence="1" id="KW-0472">Membrane</keyword>
<evidence type="ECO:0000313" key="4">
    <source>
        <dbReference type="Proteomes" id="UP000814176"/>
    </source>
</evidence>
<feature type="transmembrane region" description="Helical" evidence="1">
    <location>
        <begin position="174"/>
        <end position="195"/>
    </location>
</feature>
<dbReference type="RefSeq" id="XP_047782030.1">
    <property type="nucleotide sequence ID" value="XM_047922744.1"/>
</dbReference>
<dbReference type="GeneID" id="72003476"/>
<feature type="domain" description="DUF6533" evidence="2">
    <location>
        <begin position="19"/>
        <end position="64"/>
    </location>
</feature>